<evidence type="ECO:0000256" key="5">
    <source>
        <dbReference type="PIRSR" id="PIRSR600223-1"/>
    </source>
</evidence>
<keyword evidence="6" id="KW-1133">Transmembrane helix</keyword>
<dbReference type="RefSeq" id="WP_092651321.1">
    <property type="nucleotide sequence ID" value="NZ_FOHA01000005.1"/>
</dbReference>
<dbReference type="InterPro" id="IPR019533">
    <property type="entry name" value="Peptidase_S26"/>
</dbReference>
<keyword evidence="6" id="KW-0472">Membrane</keyword>
<organism evidence="8 9">
    <name type="scientific">Isobaculum melis</name>
    <dbReference type="NCBI Taxonomy" id="142588"/>
    <lineage>
        <taxon>Bacteria</taxon>
        <taxon>Bacillati</taxon>
        <taxon>Bacillota</taxon>
        <taxon>Bacilli</taxon>
        <taxon>Lactobacillales</taxon>
        <taxon>Carnobacteriaceae</taxon>
        <taxon>Isobaculum</taxon>
    </lineage>
</organism>
<dbReference type="GO" id="GO:0006465">
    <property type="term" value="P:signal peptide processing"/>
    <property type="evidence" value="ECO:0007669"/>
    <property type="project" value="InterPro"/>
</dbReference>
<feature type="transmembrane region" description="Helical" evidence="6">
    <location>
        <begin position="12"/>
        <end position="36"/>
    </location>
</feature>
<evidence type="ECO:0000313" key="9">
    <source>
        <dbReference type="Proteomes" id="UP000198948"/>
    </source>
</evidence>
<evidence type="ECO:0000256" key="4">
    <source>
        <dbReference type="ARBA" id="ARBA00022801"/>
    </source>
</evidence>
<dbReference type="Proteomes" id="UP000198948">
    <property type="component" value="Unassembled WGS sequence"/>
</dbReference>
<name>A0A1H9RXB3_9LACT</name>
<dbReference type="CDD" id="cd06530">
    <property type="entry name" value="S26_SPase_I"/>
    <property type="match status" value="1"/>
</dbReference>
<feature type="active site" evidence="5">
    <location>
        <position position="77"/>
    </location>
</feature>
<dbReference type="InterPro" id="IPR019757">
    <property type="entry name" value="Pept_S26A_signal_pept_1_Lys-AS"/>
</dbReference>
<dbReference type="EC" id="3.4.21.89" evidence="3 6"/>
<keyword evidence="9" id="KW-1185">Reference proteome</keyword>
<comment type="similarity">
    <text evidence="6">Belongs to the peptidase S26 family.</text>
</comment>
<dbReference type="OrthoDB" id="9802919at2"/>
<evidence type="ECO:0000256" key="1">
    <source>
        <dbReference type="ARBA" id="ARBA00000677"/>
    </source>
</evidence>
<dbReference type="PROSITE" id="PS00761">
    <property type="entry name" value="SPASE_I_3"/>
    <property type="match status" value="1"/>
</dbReference>
<dbReference type="GO" id="GO:0005886">
    <property type="term" value="C:plasma membrane"/>
    <property type="evidence" value="ECO:0007669"/>
    <property type="project" value="UniProtKB-SubCell"/>
</dbReference>
<dbReference type="NCBIfam" id="TIGR02227">
    <property type="entry name" value="sigpep_I_bact"/>
    <property type="match status" value="1"/>
</dbReference>
<dbReference type="GO" id="GO:0009003">
    <property type="term" value="F:signal peptidase activity"/>
    <property type="evidence" value="ECO:0007669"/>
    <property type="project" value="UniProtKB-EC"/>
</dbReference>
<evidence type="ECO:0000313" key="8">
    <source>
        <dbReference type="EMBL" id="SER77278.1"/>
    </source>
</evidence>
<dbReference type="PROSITE" id="PS00760">
    <property type="entry name" value="SPASE_I_2"/>
    <property type="match status" value="1"/>
</dbReference>
<evidence type="ECO:0000256" key="2">
    <source>
        <dbReference type="ARBA" id="ARBA00004401"/>
    </source>
</evidence>
<keyword evidence="6" id="KW-0645">Protease</keyword>
<dbReference type="SUPFAM" id="SSF51306">
    <property type="entry name" value="LexA/Signal peptidase"/>
    <property type="match status" value="1"/>
</dbReference>
<dbReference type="InterPro" id="IPR036286">
    <property type="entry name" value="LexA/Signal_pep-like_sf"/>
</dbReference>
<dbReference type="EMBL" id="FOHA01000005">
    <property type="protein sequence ID" value="SER77278.1"/>
    <property type="molecule type" value="Genomic_DNA"/>
</dbReference>
<keyword evidence="4 6" id="KW-0378">Hydrolase</keyword>
<feature type="active site" evidence="5">
    <location>
        <position position="40"/>
    </location>
</feature>
<sequence length="183" mass="21405">MKKSWRDHLWDWFKAILIALAFTLVLRNFVFIPVVIDGTSMAPTIEGNDRILMTSFSAIKRFDVIVFQDSKGKTYVKRVIGLPGERISYKDDALYIDDQQIDEKFLSQYQDEKVNKHELWTSDFTLEEITSKKTVPKNQFFVLGDNRRSSKDSRYFGTINENQVIGKVIFIYGPREHIGFIHK</sequence>
<dbReference type="GO" id="GO:0004252">
    <property type="term" value="F:serine-type endopeptidase activity"/>
    <property type="evidence" value="ECO:0007669"/>
    <property type="project" value="InterPro"/>
</dbReference>
<evidence type="ECO:0000259" key="7">
    <source>
        <dbReference type="Pfam" id="PF10502"/>
    </source>
</evidence>
<dbReference type="STRING" id="142588.SAMN04488559_105155"/>
<proteinExistence type="inferred from homology"/>
<dbReference type="AlphaFoldDB" id="A0A1H9RXB3"/>
<dbReference type="InterPro" id="IPR019758">
    <property type="entry name" value="Pept_S26A_signal_pept_1_CS"/>
</dbReference>
<dbReference type="Gene3D" id="2.10.109.10">
    <property type="entry name" value="Umud Fragment, subunit A"/>
    <property type="match status" value="1"/>
</dbReference>
<protein>
    <recommendedName>
        <fullName evidence="3 6">Signal peptidase I</fullName>
        <ecNumber evidence="3 6">3.4.21.89</ecNumber>
    </recommendedName>
</protein>
<reference evidence="8 9" key="1">
    <citation type="submission" date="2016-10" db="EMBL/GenBank/DDBJ databases">
        <authorList>
            <person name="de Groot N.N."/>
        </authorList>
    </citation>
    <scope>NUCLEOTIDE SEQUENCE [LARGE SCALE GENOMIC DNA]</scope>
    <source>
        <strain evidence="8 9">DSM 13760</strain>
    </source>
</reference>
<dbReference type="InterPro" id="IPR000223">
    <property type="entry name" value="Pept_S26A_signal_pept_1"/>
</dbReference>
<evidence type="ECO:0000256" key="6">
    <source>
        <dbReference type="RuleBase" id="RU362042"/>
    </source>
</evidence>
<dbReference type="PRINTS" id="PR00727">
    <property type="entry name" value="LEADERPTASE"/>
</dbReference>
<gene>
    <name evidence="8" type="ORF">SAMN04488559_105155</name>
</gene>
<keyword evidence="6" id="KW-0812">Transmembrane</keyword>
<accession>A0A1H9RXB3</accession>
<comment type="catalytic activity">
    <reaction evidence="1 6">
        <text>Cleavage of hydrophobic, N-terminal signal or leader sequences from secreted and periplasmic proteins.</text>
        <dbReference type="EC" id="3.4.21.89"/>
    </reaction>
</comment>
<feature type="domain" description="Peptidase S26" evidence="7">
    <location>
        <begin position="10"/>
        <end position="172"/>
    </location>
</feature>
<dbReference type="Pfam" id="PF10502">
    <property type="entry name" value="Peptidase_S26"/>
    <property type="match status" value="1"/>
</dbReference>
<comment type="subcellular location">
    <subcellularLocation>
        <location evidence="2">Cell membrane</location>
        <topology evidence="2">Single-pass type II membrane protein</topology>
    </subcellularLocation>
    <subcellularLocation>
        <location evidence="6">Membrane</location>
        <topology evidence="6">Single-pass type II membrane protein</topology>
    </subcellularLocation>
</comment>
<dbReference type="PANTHER" id="PTHR43390">
    <property type="entry name" value="SIGNAL PEPTIDASE I"/>
    <property type="match status" value="1"/>
</dbReference>
<dbReference type="PANTHER" id="PTHR43390:SF8">
    <property type="entry name" value="SIGNAL PEPTIDASE I"/>
    <property type="match status" value="1"/>
</dbReference>
<evidence type="ECO:0000256" key="3">
    <source>
        <dbReference type="ARBA" id="ARBA00013208"/>
    </source>
</evidence>